<dbReference type="InterPro" id="IPR013029">
    <property type="entry name" value="YchF_C"/>
</dbReference>
<name>S7W5T3_SPRLO</name>
<evidence type="ECO:0000256" key="5">
    <source>
        <dbReference type="ARBA" id="ARBA00022842"/>
    </source>
</evidence>
<feature type="compositionally biased region" description="Basic and acidic residues" evidence="6">
    <location>
        <begin position="178"/>
        <end position="226"/>
    </location>
</feature>
<dbReference type="EMBL" id="ATCN01001016">
    <property type="protein sequence ID" value="EPR78136.1"/>
    <property type="molecule type" value="Genomic_DNA"/>
</dbReference>
<dbReference type="InterPro" id="IPR027417">
    <property type="entry name" value="P-loop_NTPase"/>
</dbReference>
<evidence type="ECO:0000256" key="2">
    <source>
        <dbReference type="ARBA" id="ARBA00022723"/>
    </source>
</evidence>
<dbReference type="AlphaFoldDB" id="S7W5T3"/>
<accession>S7W5T3</accession>
<dbReference type="InterPro" id="IPR006073">
    <property type="entry name" value="GTP-bd"/>
</dbReference>
<dbReference type="STRING" id="1358809.S7W5T3"/>
<dbReference type="OrthoDB" id="424823at2759"/>
<dbReference type="GO" id="GO:0046872">
    <property type="term" value="F:metal ion binding"/>
    <property type="evidence" value="ECO:0007669"/>
    <property type="project" value="UniProtKB-KW"/>
</dbReference>
<feature type="domain" description="OBG-type G" evidence="7">
    <location>
        <begin position="11"/>
        <end position="362"/>
    </location>
</feature>
<dbReference type="FunCoup" id="S7W5T3">
    <property type="interactions" value="194"/>
</dbReference>
<dbReference type="Pfam" id="PF06071">
    <property type="entry name" value="YchF-GTPase_C"/>
    <property type="match status" value="1"/>
</dbReference>
<dbReference type="HOGENOM" id="CLU_018395_1_0_1"/>
<dbReference type="GO" id="GO:0005525">
    <property type="term" value="F:GTP binding"/>
    <property type="evidence" value="ECO:0007669"/>
    <property type="project" value="InterPro"/>
</dbReference>
<dbReference type="GO" id="GO:0005737">
    <property type="term" value="C:cytoplasm"/>
    <property type="evidence" value="ECO:0007669"/>
    <property type="project" value="TreeGrafter"/>
</dbReference>
<evidence type="ECO:0000256" key="1">
    <source>
        <dbReference type="ARBA" id="ARBA00001946"/>
    </source>
</evidence>
<reference evidence="9" key="1">
    <citation type="journal article" date="2013" name="PLoS Genet.">
        <title>The genome of Spraguea lophii and the basis of host-microsporidian interactions.</title>
        <authorList>
            <person name="Campbell S.E."/>
            <person name="Williams T.A."/>
            <person name="Yousuf A."/>
            <person name="Soanes D.M."/>
            <person name="Paszkiewicz K.H."/>
            <person name="Williams B.A.P."/>
        </authorList>
    </citation>
    <scope>NUCLEOTIDE SEQUENCE [LARGE SCALE GENOMIC DNA]</scope>
    <source>
        <strain evidence="9">42_110</strain>
    </source>
</reference>
<dbReference type="PROSITE" id="PS51710">
    <property type="entry name" value="G_OBG"/>
    <property type="match status" value="1"/>
</dbReference>
<dbReference type="GO" id="GO:0016887">
    <property type="term" value="F:ATP hydrolysis activity"/>
    <property type="evidence" value="ECO:0007669"/>
    <property type="project" value="TreeGrafter"/>
</dbReference>
<dbReference type="InterPro" id="IPR012676">
    <property type="entry name" value="TGS-like"/>
</dbReference>
<dbReference type="InterPro" id="IPR031167">
    <property type="entry name" value="G_OBG"/>
</dbReference>
<comment type="caution">
    <text evidence="8">The sequence shown here is derived from an EMBL/GenBank/DDBJ whole genome shotgun (WGS) entry which is preliminary data.</text>
</comment>
<evidence type="ECO:0000259" key="7">
    <source>
        <dbReference type="PROSITE" id="PS51710"/>
    </source>
</evidence>
<dbReference type="SUPFAM" id="SSF52540">
    <property type="entry name" value="P-loop containing nucleoside triphosphate hydrolases"/>
    <property type="match status" value="1"/>
</dbReference>
<feature type="compositionally biased region" description="Low complexity" evidence="6">
    <location>
        <begin position="227"/>
        <end position="260"/>
    </location>
</feature>
<sequence length="452" mass="51168">MSIFQRRSNNLSFGIVGLPNVGKSTLFNLLTKSTIPAANYPFCTTTPNEGIMTISDDRIPKLSLLYRPKKQIFPVLNILDIAGLIEGASEGKGLGNQFLDNIRRVDGIFHVVRTFIDEEVIHVNNTINPVYDIIVIENELINKDIEILKRIESKNRNKGELKIVRIILEILEEVKSGKCDSDKSECDGDKKVSECDKNDGDKSESDKNESENKNDNGNENKSEGKNIENNNPVENTTTNTNNTNQTTNINNQTTNNQTTNINNQINITNNIIGRKNEEILKKLTAHNFTSPEIQFITDLNLLSIKPIIILANMTESDYINKKGNKHLKSLLTHKIPFTPICTKIENPTMIEKISKIGFSRLNLIKFFTAGEVEVRGWIVTKDQTIDNAGKVIHTDFYKNFIRAEVIKYKEIFTEENPVERLSDIKAKGLVKTKGRDYIVEDGDIILYKLNKK</sequence>
<dbReference type="GO" id="GO:0005524">
    <property type="term" value="F:ATP binding"/>
    <property type="evidence" value="ECO:0007669"/>
    <property type="project" value="UniProtKB-KW"/>
</dbReference>
<dbReference type="InterPro" id="IPR012675">
    <property type="entry name" value="Beta-grasp_dom_sf"/>
</dbReference>
<dbReference type="Pfam" id="PF01926">
    <property type="entry name" value="MMR_HSR1"/>
    <property type="match status" value="1"/>
</dbReference>
<feature type="region of interest" description="Disordered" evidence="6">
    <location>
        <begin position="178"/>
        <end position="260"/>
    </location>
</feature>
<evidence type="ECO:0000313" key="8">
    <source>
        <dbReference type="EMBL" id="EPR78136.1"/>
    </source>
</evidence>
<gene>
    <name evidence="8" type="ORF">SLOPH_1528</name>
</gene>
<dbReference type="PANTHER" id="PTHR23305">
    <property type="entry name" value="OBG GTPASE FAMILY"/>
    <property type="match status" value="1"/>
</dbReference>
<dbReference type="VEuPathDB" id="MicrosporidiaDB:SLOPH_1528"/>
<dbReference type="Gene3D" id="3.10.20.30">
    <property type="match status" value="1"/>
</dbReference>
<comment type="cofactor">
    <cofactor evidence="1">
        <name>Mg(2+)</name>
        <dbReference type="ChEBI" id="CHEBI:18420"/>
    </cofactor>
</comment>
<dbReference type="InParanoid" id="S7W5T3"/>
<keyword evidence="9" id="KW-1185">Reference proteome</keyword>
<dbReference type="Gene3D" id="3.40.50.300">
    <property type="entry name" value="P-loop containing nucleotide triphosphate hydrolases"/>
    <property type="match status" value="1"/>
</dbReference>
<dbReference type="PANTHER" id="PTHR23305:SF18">
    <property type="entry name" value="OBG-TYPE G DOMAIN-CONTAINING PROTEIN"/>
    <property type="match status" value="1"/>
</dbReference>
<evidence type="ECO:0000256" key="6">
    <source>
        <dbReference type="SAM" id="MobiDB-lite"/>
    </source>
</evidence>
<dbReference type="SUPFAM" id="SSF81271">
    <property type="entry name" value="TGS-like"/>
    <property type="match status" value="1"/>
</dbReference>
<evidence type="ECO:0000313" key="9">
    <source>
        <dbReference type="Proteomes" id="UP000014978"/>
    </source>
</evidence>
<organism evidence="8 9">
    <name type="scientific">Spraguea lophii (strain 42_110)</name>
    <name type="common">Microsporidian parasite</name>
    <dbReference type="NCBI Taxonomy" id="1358809"/>
    <lineage>
        <taxon>Eukaryota</taxon>
        <taxon>Fungi</taxon>
        <taxon>Fungi incertae sedis</taxon>
        <taxon>Microsporidia</taxon>
        <taxon>Spragueidae</taxon>
        <taxon>Spraguea</taxon>
    </lineage>
</organism>
<keyword evidence="4" id="KW-0067">ATP-binding</keyword>
<keyword evidence="5" id="KW-0460">Magnesium</keyword>
<dbReference type="PRINTS" id="PR00326">
    <property type="entry name" value="GTP1OBG"/>
</dbReference>
<keyword evidence="3" id="KW-0547">Nucleotide-binding</keyword>
<proteinExistence type="predicted"/>
<dbReference type="FunFam" id="3.10.20.30:FF:000029">
    <property type="entry name" value="Obg-like ATPase 1"/>
    <property type="match status" value="1"/>
</dbReference>
<evidence type="ECO:0000256" key="3">
    <source>
        <dbReference type="ARBA" id="ARBA00022741"/>
    </source>
</evidence>
<keyword evidence="2" id="KW-0479">Metal-binding</keyword>
<evidence type="ECO:0000256" key="4">
    <source>
        <dbReference type="ARBA" id="ARBA00022840"/>
    </source>
</evidence>
<dbReference type="OMA" id="ARQWTIR"/>
<dbReference type="Proteomes" id="UP000014978">
    <property type="component" value="Unassembled WGS sequence"/>
</dbReference>
<protein>
    <submittedName>
        <fullName evidence="8">Putative GTP binding protein</fullName>
    </submittedName>
</protein>